<dbReference type="InterPro" id="IPR034686">
    <property type="entry name" value="Terpene_cyclase-like_2"/>
</dbReference>
<protein>
    <recommendedName>
        <fullName evidence="4">Terpene synthase</fullName>
        <ecNumber evidence="4">4.2.3.-</ecNumber>
    </recommendedName>
</protein>
<evidence type="ECO:0000313" key="5">
    <source>
        <dbReference type="EMBL" id="EMF14031.1"/>
    </source>
</evidence>
<sequence>MAPALLVETPSSSGGCTCSPGRSAGVQKITTTPSSPPDSPCGFEALCHPLEESITKQVDGWFLAHWPFATAKDRKKFVTSAFSQVTCLYFPLAKDDRIRSACELLTILFLIDDILEDMSLEDGAAYNNHLMPIMRGDVLPDRKIPVEWMMYDLWEHMRALDKELADDVLEPTFTFMRAQTDKDRLSIVGMGPYLVYREKDVGKALLCSLMRFSMGLHVTREELSAVVPIEQNCAKHLSVVNDILSWDKELAAAQTGHVEGSAVCSAVQVLSDESSLPYSAAKRVLWVMCREWESQHAVLMDELRQSWGSPLSESLLTYIKGLEYQMSGNELWSKTTLRYNSPSDVVSHARSRPGHCPKCDVTLTANHAKTPPKGAKGRALALVVSGIEQNGQGEKVQASSD</sequence>
<keyword evidence="3 4" id="KW-0460">Magnesium</keyword>
<evidence type="ECO:0000256" key="1">
    <source>
        <dbReference type="ARBA" id="ARBA00001946"/>
    </source>
</evidence>
<organism evidence="5 6">
    <name type="scientific">Sphaerulina musiva (strain SO2202)</name>
    <name type="common">Poplar stem canker fungus</name>
    <name type="synonym">Septoria musiva</name>
    <dbReference type="NCBI Taxonomy" id="692275"/>
    <lineage>
        <taxon>Eukaryota</taxon>
        <taxon>Fungi</taxon>
        <taxon>Dikarya</taxon>
        <taxon>Ascomycota</taxon>
        <taxon>Pezizomycotina</taxon>
        <taxon>Dothideomycetes</taxon>
        <taxon>Dothideomycetidae</taxon>
        <taxon>Mycosphaerellales</taxon>
        <taxon>Mycosphaerellaceae</taxon>
        <taxon>Sphaerulina</taxon>
    </lineage>
</organism>
<evidence type="ECO:0000256" key="2">
    <source>
        <dbReference type="ARBA" id="ARBA00006333"/>
    </source>
</evidence>
<dbReference type="GO" id="GO:0046872">
    <property type="term" value="F:metal ion binding"/>
    <property type="evidence" value="ECO:0007669"/>
    <property type="project" value="UniProtKB-KW"/>
</dbReference>
<evidence type="ECO:0000256" key="4">
    <source>
        <dbReference type="RuleBase" id="RU366034"/>
    </source>
</evidence>
<dbReference type="PANTHER" id="PTHR35201">
    <property type="entry name" value="TERPENE SYNTHASE"/>
    <property type="match status" value="1"/>
</dbReference>
<dbReference type="RefSeq" id="XP_016762152.1">
    <property type="nucleotide sequence ID" value="XM_016907585.1"/>
</dbReference>
<dbReference type="PANTHER" id="PTHR35201:SF4">
    <property type="entry name" value="BETA-PINACENE SYNTHASE-RELATED"/>
    <property type="match status" value="1"/>
</dbReference>
<keyword evidence="4" id="KW-0456">Lyase</keyword>
<dbReference type="InterPro" id="IPR008949">
    <property type="entry name" value="Isoprenoid_synthase_dom_sf"/>
</dbReference>
<dbReference type="AlphaFoldDB" id="M3C159"/>
<dbReference type="EC" id="4.2.3.-" evidence="4"/>
<dbReference type="GO" id="GO:0008299">
    <property type="term" value="P:isoprenoid biosynthetic process"/>
    <property type="evidence" value="ECO:0007669"/>
    <property type="project" value="UniProtKB-ARBA"/>
</dbReference>
<dbReference type="Proteomes" id="UP000016931">
    <property type="component" value="Unassembled WGS sequence"/>
</dbReference>
<dbReference type="HOGENOM" id="CLU_057570_0_0_1"/>
<keyword evidence="4" id="KW-0479">Metal-binding</keyword>
<dbReference type="OMA" id="PVEWIMY"/>
<dbReference type="EMBL" id="KB456262">
    <property type="protein sequence ID" value="EMF14031.1"/>
    <property type="molecule type" value="Genomic_DNA"/>
</dbReference>
<comment type="similarity">
    <text evidence="2 4">Belongs to the terpene synthase family.</text>
</comment>
<accession>M3C159</accession>
<proteinExistence type="inferred from homology"/>
<comment type="cofactor">
    <cofactor evidence="1 4">
        <name>Mg(2+)</name>
        <dbReference type="ChEBI" id="CHEBI:18420"/>
    </cofactor>
</comment>
<evidence type="ECO:0000313" key="6">
    <source>
        <dbReference type="Proteomes" id="UP000016931"/>
    </source>
</evidence>
<dbReference type="GO" id="GO:0010333">
    <property type="term" value="F:terpene synthase activity"/>
    <property type="evidence" value="ECO:0007669"/>
    <property type="project" value="InterPro"/>
</dbReference>
<dbReference type="STRING" id="692275.M3C159"/>
<dbReference type="Pfam" id="PF19086">
    <property type="entry name" value="Terpene_syn_C_2"/>
    <property type="match status" value="1"/>
</dbReference>
<reference evidence="5 6" key="1">
    <citation type="journal article" date="2012" name="PLoS Pathog.">
        <title>Diverse lifestyles and strategies of plant pathogenesis encoded in the genomes of eighteen Dothideomycetes fungi.</title>
        <authorList>
            <person name="Ohm R.A."/>
            <person name="Feau N."/>
            <person name="Henrissat B."/>
            <person name="Schoch C.L."/>
            <person name="Horwitz B.A."/>
            <person name="Barry K.W."/>
            <person name="Condon B.J."/>
            <person name="Copeland A.C."/>
            <person name="Dhillon B."/>
            <person name="Glaser F."/>
            <person name="Hesse C.N."/>
            <person name="Kosti I."/>
            <person name="LaButti K."/>
            <person name="Lindquist E.A."/>
            <person name="Lucas S."/>
            <person name="Salamov A.A."/>
            <person name="Bradshaw R.E."/>
            <person name="Ciuffetti L."/>
            <person name="Hamelin R.C."/>
            <person name="Kema G.H.J."/>
            <person name="Lawrence C."/>
            <person name="Scott J.A."/>
            <person name="Spatafora J.W."/>
            <person name="Turgeon B.G."/>
            <person name="de Wit P.J.G.M."/>
            <person name="Zhong S."/>
            <person name="Goodwin S.B."/>
            <person name="Grigoriev I.V."/>
        </authorList>
    </citation>
    <scope>NUCLEOTIDE SEQUENCE [LARGE SCALE GENOMIC DNA]</scope>
    <source>
        <strain evidence="5 6">SO2202</strain>
    </source>
</reference>
<keyword evidence="6" id="KW-1185">Reference proteome</keyword>
<gene>
    <name evidence="5" type="ORF">SEPMUDRAFT_154871</name>
</gene>
<dbReference type="Gene3D" id="1.10.600.10">
    <property type="entry name" value="Farnesyl Diphosphate Synthase"/>
    <property type="match status" value="1"/>
</dbReference>
<dbReference type="SUPFAM" id="SSF48576">
    <property type="entry name" value="Terpenoid synthases"/>
    <property type="match status" value="1"/>
</dbReference>
<dbReference type="OrthoDB" id="3004402at2759"/>
<evidence type="ECO:0000256" key="3">
    <source>
        <dbReference type="ARBA" id="ARBA00022842"/>
    </source>
</evidence>
<dbReference type="GeneID" id="27904722"/>
<dbReference type="eggNOG" id="ENOG502SK06">
    <property type="taxonomic scope" value="Eukaryota"/>
</dbReference>
<name>M3C159_SPHMS</name>